<accession>A0A0B1S2H6</accession>
<dbReference type="InterPro" id="IPR006083">
    <property type="entry name" value="PRK/URK"/>
</dbReference>
<name>A0A0B1S2H6_OESDE</name>
<sequence>MERLETLNQGRNKQVITIPMESFYKELDDEQRAKAAIGEYDFDHPSAFDFEKMTHTISLLEQGEAVNIPKYDFMTGS</sequence>
<dbReference type="InterPro" id="IPR027417">
    <property type="entry name" value="P-loop_NTPase"/>
</dbReference>
<dbReference type="GO" id="GO:0016301">
    <property type="term" value="F:kinase activity"/>
    <property type="evidence" value="ECO:0007669"/>
    <property type="project" value="InterPro"/>
</dbReference>
<feature type="non-terminal residue" evidence="2">
    <location>
        <position position="77"/>
    </location>
</feature>
<dbReference type="EMBL" id="KN610546">
    <property type="protein sequence ID" value="KHJ77657.1"/>
    <property type="molecule type" value="Genomic_DNA"/>
</dbReference>
<dbReference type="Proteomes" id="UP000053660">
    <property type="component" value="Unassembled WGS sequence"/>
</dbReference>
<dbReference type="UniPathway" id="UPA00579">
    <property type="reaction ID" value="UER00640"/>
</dbReference>
<keyword evidence="3" id="KW-1185">Reference proteome</keyword>
<dbReference type="GO" id="GO:0044211">
    <property type="term" value="P:CTP salvage"/>
    <property type="evidence" value="ECO:0007669"/>
    <property type="project" value="UniProtKB-UniPathway"/>
</dbReference>
<dbReference type="GO" id="GO:0005524">
    <property type="term" value="F:ATP binding"/>
    <property type="evidence" value="ECO:0007669"/>
    <property type="project" value="InterPro"/>
</dbReference>
<evidence type="ECO:0000259" key="1">
    <source>
        <dbReference type="Pfam" id="PF00485"/>
    </source>
</evidence>
<dbReference type="AlphaFoldDB" id="A0A0B1S2H6"/>
<dbReference type="Gene3D" id="3.40.50.300">
    <property type="entry name" value="P-loop containing nucleotide triphosphate hydrolases"/>
    <property type="match status" value="1"/>
</dbReference>
<evidence type="ECO:0000313" key="3">
    <source>
        <dbReference type="Proteomes" id="UP000053660"/>
    </source>
</evidence>
<protein>
    <recommendedName>
        <fullName evidence="1">Phosphoribulokinase/uridine kinase domain-containing protein</fullName>
    </recommendedName>
</protein>
<proteinExistence type="predicted"/>
<evidence type="ECO:0000313" key="2">
    <source>
        <dbReference type="EMBL" id="KHJ77657.1"/>
    </source>
</evidence>
<feature type="domain" description="Phosphoribulokinase/uridine kinase" evidence="1">
    <location>
        <begin position="14"/>
        <end position="76"/>
    </location>
</feature>
<dbReference type="Pfam" id="PF00485">
    <property type="entry name" value="PRK"/>
    <property type="match status" value="1"/>
</dbReference>
<gene>
    <name evidence="2" type="ORF">OESDEN_22723</name>
</gene>
<dbReference type="OrthoDB" id="10257085at2759"/>
<organism evidence="2 3">
    <name type="scientific">Oesophagostomum dentatum</name>
    <name type="common">Nodular worm</name>
    <dbReference type="NCBI Taxonomy" id="61180"/>
    <lineage>
        <taxon>Eukaryota</taxon>
        <taxon>Metazoa</taxon>
        <taxon>Ecdysozoa</taxon>
        <taxon>Nematoda</taxon>
        <taxon>Chromadorea</taxon>
        <taxon>Rhabditida</taxon>
        <taxon>Rhabditina</taxon>
        <taxon>Rhabditomorpha</taxon>
        <taxon>Strongyloidea</taxon>
        <taxon>Strongylidae</taxon>
        <taxon>Oesophagostomum</taxon>
    </lineage>
</organism>
<reference evidence="2 3" key="1">
    <citation type="submission" date="2014-03" db="EMBL/GenBank/DDBJ databases">
        <title>Draft genome of the hookworm Oesophagostomum dentatum.</title>
        <authorList>
            <person name="Mitreva M."/>
        </authorList>
    </citation>
    <scope>NUCLEOTIDE SEQUENCE [LARGE SCALE GENOMIC DNA]</scope>
    <source>
        <strain evidence="2 3">OD-Hann</strain>
    </source>
</reference>